<comment type="caution">
    <text evidence="2">The sequence shown here is derived from an EMBL/GenBank/DDBJ whole genome shotgun (WGS) entry which is preliminary data.</text>
</comment>
<feature type="compositionally biased region" description="Basic and acidic residues" evidence="1">
    <location>
        <begin position="8"/>
        <end position="30"/>
    </location>
</feature>
<gene>
    <name evidence="2" type="ORF">ABZZ21_25890</name>
</gene>
<protein>
    <submittedName>
        <fullName evidence="2">Uncharacterized protein</fullName>
    </submittedName>
</protein>
<name>A0ABV2V274_9ACTN</name>
<organism evidence="2 3">
    <name type="scientific">Streptomyces ossamyceticus</name>
    <dbReference type="NCBI Taxonomy" id="249581"/>
    <lineage>
        <taxon>Bacteria</taxon>
        <taxon>Bacillati</taxon>
        <taxon>Actinomycetota</taxon>
        <taxon>Actinomycetes</taxon>
        <taxon>Kitasatosporales</taxon>
        <taxon>Streptomycetaceae</taxon>
        <taxon>Streptomyces</taxon>
    </lineage>
</organism>
<evidence type="ECO:0000313" key="2">
    <source>
        <dbReference type="EMBL" id="MET9847916.1"/>
    </source>
</evidence>
<proteinExistence type="predicted"/>
<feature type="region of interest" description="Disordered" evidence="1">
    <location>
        <begin position="1"/>
        <end position="34"/>
    </location>
</feature>
<keyword evidence="3" id="KW-1185">Reference proteome</keyword>
<accession>A0ABV2V274</accession>
<evidence type="ECO:0000256" key="1">
    <source>
        <dbReference type="SAM" id="MobiDB-lite"/>
    </source>
</evidence>
<dbReference type="EMBL" id="JBEXPZ010000034">
    <property type="protein sequence ID" value="MET9847916.1"/>
    <property type="molecule type" value="Genomic_DNA"/>
</dbReference>
<sequence length="79" mass="8473">MASITIHVEPRHADNTTCDHKVKPSGKPRDAASGCTGRTAYAVVCSEHGDVGTPHHVKQLAEPAATEHRQEHRAALATR</sequence>
<feature type="region of interest" description="Disordered" evidence="1">
    <location>
        <begin position="52"/>
        <end position="79"/>
    </location>
</feature>
<feature type="compositionally biased region" description="Basic and acidic residues" evidence="1">
    <location>
        <begin position="65"/>
        <end position="79"/>
    </location>
</feature>
<dbReference type="RefSeq" id="WP_355399450.1">
    <property type="nucleotide sequence ID" value="NZ_JBEXPZ010000034.1"/>
</dbReference>
<reference evidence="2 3" key="1">
    <citation type="submission" date="2024-06" db="EMBL/GenBank/DDBJ databases">
        <title>The Natural Products Discovery Center: Release of the First 8490 Sequenced Strains for Exploring Actinobacteria Biosynthetic Diversity.</title>
        <authorList>
            <person name="Kalkreuter E."/>
            <person name="Kautsar S.A."/>
            <person name="Yang D."/>
            <person name="Bader C.D."/>
            <person name="Teijaro C.N."/>
            <person name="Fluegel L."/>
            <person name="Davis C.M."/>
            <person name="Simpson J.R."/>
            <person name="Lauterbach L."/>
            <person name="Steele A.D."/>
            <person name="Gui C."/>
            <person name="Meng S."/>
            <person name="Li G."/>
            <person name="Viehrig K."/>
            <person name="Ye F."/>
            <person name="Su P."/>
            <person name="Kiefer A.F."/>
            <person name="Nichols A."/>
            <person name="Cepeda A.J."/>
            <person name="Yan W."/>
            <person name="Fan B."/>
            <person name="Jiang Y."/>
            <person name="Adhikari A."/>
            <person name="Zheng C.-J."/>
            <person name="Schuster L."/>
            <person name="Cowan T.M."/>
            <person name="Smanski M.J."/>
            <person name="Chevrette M.G."/>
            <person name="De Carvalho L.P.S."/>
            <person name="Shen B."/>
        </authorList>
    </citation>
    <scope>NUCLEOTIDE SEQUENCE [LARGE SCALE GENOMIC DNA]</scope>
    <source>
        <strain evidence="2 3">NPDC006434</strain>
    </source>
</reference>
<dbReference type="Proteomes" id="UP001550210">
    <property type="component" value="Unassembled WGS sequence"/>
</dbReference>
<evidence type="ECO:0000313" key="3">
    <source>
        <dbReference type="Proteomes" id="UP001550210"/>
    </source>
</evidence>